<feature type="transmembrane region" description="Helical" evidence="8">
    <location>
        <begin position="189"/>
        <end position="206"/>
    </location>
</feature>
<evidence type="ECO:0000256" key="7">
    <source>
        <dbReference type="SAM" id="MobiDB-lite"/>
    </source>
</evidence>
<dbReference type="GO" id="GO:0005886">
    <property type="term" value="C:plasma membrane"/>
    <property type="evidence" value="ECO:0007669"/>
    <property type="project" value="UniProtKB-SubCell"/>
</dbReference>
<evidence type="ECO:0000256" key="1">
    <source>
        <dbReference type="ARBA" id="ARBA00004651"/>
    </source>
</evidence>
<feature type="transmembrane region" description="Helical" evidence="8">
    <location>
        <begin position="360"/>
        <end position="386"/>
    </location>
</feature>
<feature type="transmembrane region" description="Helical" evidence="8">
    <location>
        <begin position="398"/>
        <end position="423"/>
    </location>
</feature>
<feature type="transmembrane region" description="Helical" evidence="8">
    <location>
        <begin position="320"/>
        <end position="348"/>
    </location>
</feature>
<evidence type="ECO:0000256" key="6">
    <source>
        <dbReference type="ARBA" id="ARBA00023136"/>
    </source>
</evidence>
<dbReference type="PANTHER" id="PTHR33567">
    <property type="entry name" value="CHROMATE ION TRANSPORTER (EUROFUNG)"/>
    <property type="match status" value="1"/>
</dbReference>
<name>A0A9P6TXR0_9FUNG</name>
<evidence type="ECO:0000256" key="8">
    <source>
        <dbReference type="SAM" id="Phobius"/>
    </source>
</evidence>
<evidence type="ECO:0000313" key="10">
    <source>
        <dbReference type="Proteomes" id="UP000807716"/>
    </source>
</evidence>
<evidence type="ECO:0008006" key="11">
    <source>
        <dbReference type="Google" id="ProtNLM"/>
    </source>
</evidence>
<comment type="similarity">
    <text evidence="2">Belongs to the chromate ion transporter (CHR) (TC 2.A.51) family.</text>
</comment>
<dbReference type="PANTHER" id="PTHR33567:SF3">
    <property type="entry name" value="CHROMATE ION TRANSPORTER (EUROFUNG)"/>
    <property type="match status" value="1"/>
</dbReference>
<keyword evidence="5 8" id="KW-1133">Transmembrane helix</keyword>
<dbReference type="Proteomes" id="UP000807716">
    <property type="component" value="Unassembled WGS sequence"/>
</dbReference>
<evidence type="ECO:0000256" key="4">
    <source>
        <dbReference type="ARBA" id="ARBA00022692"/>
    </source>
</evidence>
<dbReference type="OrthoDB" id="2160638at2759"/>
<proteinExistence type="inferred from homology"/>
<feature type="compositionally biased region" description="Basic and acidic residues" evidence="7">
    <location>
        <begin position="218"/>
        <end position="231"/>
    </location>
</feature>
<keyword evidence="6 8" id="KW-0472">Membrane</keyword>
<sequence length="506" mass="53706">MATERAFDPEKQLHQQLPQDGALSRVVLVPFSQRAVEIIKTYTKFGYTAFGGPAVHVALLHDEVVTKLHWVSNEQFTELFAICQALPGPASTELAFSIALVRNGFAVPGFLVMTVAGALIGIVGETIPLWAERLEQGLASAAIGLVALAAYRMSTTLATDKLTRILALVSGGVTALYSSAWLLPVVMAAGGLCSLAFDALWTPFMARHRRESQSLLENKGDLQQDTDKSEPVTESVAPSGDNIEPEKQEEPTSEEPSQEPSASAIDSGEEDVASSAAFQTPTLYNYSPKLAFGFLAVFSALLIASIVVRATIPVPPKADYGYLLATFYFVGSIIFGGGPVIIPLLRTYMVEPQWMSDSQFLVGLALIQALPGPNFNLAAFLGAVAMMNTTSGSVGASILGAFLCYVAIFTPGLLLKCAILPLWQALRDRPAVKMVFRGVNAAALGLVFSAVWLLWVQITTLQGSDGYHIVIASAGFVASGYLGVPAPLVIVLGGAMGAIEYAVETS</sequence>
<evidence type="ECO:0000313" key="9">
    <source>
        <dbReference type="EMBL" id="KAG0251729.1"/>
    </source>
</evidence>
<feature type="region of interest" description="Disordered" evidence="7">
    <location>
        <begin position="215"/>
        <end position="266"/>
    </location>
</feature>
<dbReference type="EMBL" id="JAAAJB010000724">
    <property type="protein sequence ID" value="KAG0251729.1"/>
    <property type="molecule type" value="Genomic_DNA"/>
</dbReference>
<reference evidence="9" key="1">
    <citation type="journal article" date="2020" name="Fungal Divers.">
        <title>Resolving the Mortierellaceae phylogeny through synthesis of multi-gene phylogenetics and phylogenomics.</title>
        <authorList>
            <person name="Vandepol N."/>
            <person name="Liber J."/>
            <person name="Desiro A."/>
            <person name="Na H."/>
            <person name="Kennedy M."/>
            <person name="Barry K."/>
            <person name="Grigoriev I.V."/>
            <person name="Miller A.N."/>
            <person name="O'Donnell K."/>
            <person name="Stajich J.E."/>
            <person name="Bonito G."/>
        </authorList>
    </citation>
    <scope>NUCLEOTIDE SEQUENCE</scope>
    <source>
        <strain evidence="9">BC1065</strain>
    </source>
</reference>
<keyword evidence="3" id="KW-1003">Cell membrane</keyword>
<evidence type="ECO:0000256" key="5">
    <source>
        <dbReference type="ARBA" id="ARBA00022989"/>
    </source>
</evidence>
<feature type="transmembrane region" description="Helical" evidence="8">
    <location>
        <begin position="290"/>
        <end position="308"/>
    </location>
</feature>
<gene>
    <name evidence="9" type="ORF">DFQ27_008576</name>
</gene>
<accession>A0A9P6TXR0</accession>
<feature type="transmembrane region" description="Helical" evidence="8">
    <location>
        <begin position="136"/>
        <end position="153"/>
    </location>
</feature>
<dbReference type="Pfam" id="PF02417">
    <property type="entry name" value="Chromate_transp"/>
    <property type="match status" value="2"/>
</dbReference>
<comment type="caution">
    <text evidence="9">The sequence shown here is derived from an EMBL/GenBank/DDBJ whole genome shotgun (WGS) entry which is preliminary data.</text>
</comment>
<protein>
    <recommendedName>
        <fullName evidence="11">Chromate transporter</fullName>
    </recommendedName>
</protein>
<dbReference type="GO" id="GO:0015109">
    <property type="term" value="F:chromate transmembrane transporter activity"/>
    <property type="evidence" value="ECO:0007669"/>
    <property type="project" value="InterPro"/>
</dbReference>
<dbReference type="InterPro" id="IPR014047">
    <property type="entry name" value="Chr_Tranpt_l_chain"/>
</dbReference>
<evidence type="ECO:0000256" key="2">
    <source>
        <dbReference type="ARBA" id="ARBA00005262"/>
    </source>
</evidence>
<feature type="transmembrane region" description="Helical" evidence="8">
    <location>
        <begin position="435"/>
        <end position="455"/>
    </location>
</feature>
<keyword evidence="10" id="KW-1185">Reference proteome</keyword>
<comment type="subcellular location">
    <subcellularLocation>
        <location evidence="1">Cell membrane</location>
        <topology evidence="1">Multi-pass membrane protein</topology>
    </subcellularLocation>
</comment>
<keyword evidence="4 8" id="KW-0812">Transmembrane</keyword>
<feature type="transmembrane region" description="Helical" evidence="8">
    <location>
        <begin position="105"/>
        <end position="124"/>
    </location>
</feature>
<dbReference type="PIRSF" id="PIRSF004810">
    <property type="entry name" value="ChrA"/>
    <property type="match status" value="1"/>
</dbReference>
<dbReference type="AlphaFoldDB" id="A0A9P6TXR0"/>
<organism evidence="9 10">
    <name type="scientific">Actinomortierella ambigua</name>
    <dbReference type="NCBI Taxonomy" id="1343610"/>
    <lineage>
        <taxon>Eukaryota</taxon>
        <taxon>Fungi</taxon>
        <taxon>Fungi incertae sedis</taxon>
        <taxon>Mucoromycota</taxon>
        <taxon>Mortierellomycotina</taxon>
        <taxon>Mortierellomycetes</taxon>
        <taxon>Mortierellales</taxon>
        <taxon>Mortierellaceae</taxon>
        <taxon>Actinomortierella</taxon>
    </lineage>
</organism>
<evidence type="ECO:0000256" key="3">
    <source>
        <dbReference type="ARBA" id="ARBA00022475"/>
    </source>
</evidence>
<feature type="transmembrane region" description="Helical" evidence="8">
    <location>
        <begin position="467"/>
        <end position="492"/>
    </location>
</feature>
<dbReference type="InterPro" id="IPR003370">
    <property type="entry name" value="Chromate_transpt"/>
</dbReference>